<dbReference type="PANTHER" id="PTHR46401:SF2">
    <property type="entry name" value="GLYCOSYLTRANSFERASE WBBK-RELATED"/>
    <property type="match status" value="1"/>
</dbReference>
<dbReference type="PANTHER" id="PTHR46401">
    <property type="entry name" value="GLYCOSYLTRANSFERASE WBBK-RELATED"/>
    <property type="match status" value="1"/>
</dbReference>
<gene>
    <name evidence="3" type="ORF">LEP1GSC123_4821</name>
</gene>
<dbReference type="Proteomes" id="UP000011783">
    <property type="component" value="Unassembled WGS sequence"/>
</dbReference>
<dbReference type="GO" id="GO:0016757">
    <property type="term" value="F:glycosyltransferase activity"/>
    <property type="evidence" value="ECO:0007669"/>
    <property type="project" value="InterPro"/>
</dbReference>
<organism evidence="3 4">
    <name type="scientific">Leptospira borgpetersenii str. 200701203</name>
    <dbReference type="NCBI Taxonomy" id="1193007"/>
    <lineage>
        <taxon>Bacteria</taxon>
        <taxon>Pseudomonadati</taxon>
        <taxon>Spirochaetota</taxon>
        <taxon>Spirochaetia</taxon>
        <taxon>Leptospirales</taxon>
        <taxon>Leptospiraceae</taxon>
        <taxon>Leptospira</taxon>
    </lineage>
</organism>
<accession>M3HMN8</accession>
<evidence type="ECO:0000256" key="1">
    <source>
        <dbReference type="ARBA" id="ARBA00022679"/>
    </source>
</evidence>
<dbReference type="AlphaFoldDB" id="M3HMN8"/>
<evidence type="ECO:0000259" key="2">
    <source>
        <dbReference type="Pfam" id="PF00534"/>
    </source>
</evidence>
<dbReference type="Gene3D" id="3.40.50.2000">
    <property type="entry name" value="Glycogen Phosphorylase B"/>
    <property type="match status" value="1"/>
</dbReference>
<protein>
    <submittedName>
        <fullName evidence="3">Glycosyltransferase, group 1 family protein</fullName>
    </submittedName>
</protein>
<name>M3HMN8_LEPBO</name>
<feature type="domain" description="Glycosyl transferase family 1" evidence="2">
    <location>
        <begin position="6"/>
        <end position="141"/>
    </location>
</feature>
<dbReference type="BioCyc" id="LBOR1193007:G11KN-248-MONOMER"/>
<dbReference type="GO" id="GO:0009103">
    <property type="term" value="P:lipopolysaccharide biosynthetic process"/>
    <property type="evidence" value="ECO:0007669"/>
    <property type="project" value="TreeGrafter"/>
</dbReference>
<reference evidence="3 4" key="1">
    <citation type="submission" date="2013-01" db="EMBL/GenBank/DDBJ databases">
        <authorList>
            <person name="Harkins D.M."/>
            <person name="Durkin A.S."/>
            <person name="Brinkac L.M."/>
            <person name="Haft D.H."/>
            <person name="Selengut J.D."/>
            <person name="Sanka R."/>
            <person name="DePew J."/>
            <person name="Purushe J."/>
            <person name="Picardeau M."/>
            <person name="Werts C."/>
            <person name="Goarant C."/>
            <person name="Vinetz J.M."/>
            <person name="Sutton G.G."/>
            <person name="Nierman W.C."/>
            <person name="Fouts D.E."/>
        </authorList>
    </citation>
    <scope>NUCLEOTIDE SEQUENCE [LARGE SCALE GENOMIC DNA]</scope>
    <source>
        <strain evidence="3 4">200701203</strain>
    </source>
</reference>
<evidence type="ECO:0000313" key="3">
    <source>
        <dbReference type="EMBL" id="EMF99345.1"/>
    </source>
</evidence>
<dbReference type="InterPro" id="IPR001296">
    <property type="entry name" value="Glyco_trans_1"/>
</dbReference>
<dbReference type="EMBL" id="AKWO02000073">
    <property type="protein sequence ID" value="EMF99345.1"/>
    <property type="molecule type" value="Genomic_DNA"/>
</dbReference>
<keyword evidence="1 3" id="KW-0808">Transferase</keyword>
<comment type="caution">
    <text evidence="3">The sequence shown here is derived from an EMBL/GenBank/DDBJ whole genome shotgun (WGS) entry which is preliminary data.</text>
</comment>
<dbReference type="Pfam" id="PF00534">
    <property type="entry name" value="Glycos_transf_1"/>
    <property type="match status" value="1"/>
</dbReference>
<sequence length="159" mass="18188">MLESILKLRQNVQLLICGNVPQIFEEYYNFLKKLILRKRLTGNVQIRLNANDSEMISFLNSMDLYVCMSQHEGFNIPILDAFGAGIPAISYHAGATPETMKTGGILFKDKSSSSMSLLTGLINNILEKKTYANRFRKKNRKSLKNIIPFRSIFFLETKF</sequence>
<dbReference type="SUPFAM" id="SSF53756">
    <property type="entry name" value="UDP-Glycosyltransferase/glycogen phosphorylase"/>
    <property type="match status" value="1"/>
</dbReference>
<evidence type="ECO:0000313" key="4">
    <source>
        <dbReference type="Proteomes" id="UP000011783"/>
    </source>
</evidence>
<proteinExistence type="predicted"/>